<dbReference type="GO" id="GO:0009897">
    <property type="term" value="C:external side of plasma membrane"/>
    <property type="evidence" value="ECO:0007669"/>
    <property type="project" value="TreeGrafter"/>
</dbReference>
<dbReference type="GO" id="GO:0045121">
    <property type="term" value="C:membrane raft"/>
    <property type="evidence" value="ECO:0007669"/>
    <property type="project" value="TreeGrafter"/>
</dbReference>
<dbReference type="GO" id="GO:0035723">
    <property type="term" value="P:interleukin-15-mediated signaling pathway"/>
    <property type="evidence" value="ECO:0007669"/>
    <property type="project" value="TreeGrafter"/>
</dbReference>
<dbReference type="GeneTree" id="ENSGT01080000257598"/>
<dbReference type="Proteomes" id="UP000265000">
    <property type="component" value="Unplaced"/>
</dbReference>
<dbReference type="InterPro" id="IPR013151">
    <property type="entry name" value="Immunoglobulin_dom"/>
</dbReference>
<dbReference type="InterPro" id="IPR036179">
    <property type="entry name" value="Ig-like_dom_sf"/>
</dbReference>
<dbReference type="PANTHER" id="PTHR11422">
    <property type="entry name" value="T-CELL SURFACE GLYCOPROTEIN CD4"/>
    <property type="match status" value="1"/>
</dbReference>
<dbReference type="AlphaFoldDB" id="A0A3Q2QJ38"/>
<dbReference type="Gene3D" id="2.60.40.10">
    <property type="entry name" value="Immunoglobulins"/>
    <property type="match status" value="1"/>
</dbReference>
<dbReference type="PANTHER" id="PTHR11422:SF5">
    <property type="entry name" value="DIVERSE IMMUNOGLOBULIN DOMAIN-CONTAINING PROTEIN 1.1 ISOFORM X1-RELATED"/>
    <property type="match status" value="1"/>
</dbReference>
<keyword evidence="4" id="KW-1185">Reference proteome</keyword>
<dbReference type="SUPFAM" id="SSF48726">
    <property type="entry name" value="Immunoglobulin"/>
    <property type="match status" value="1"/>
</dbReference>
<dbReference type="GO" id="GO:0070374">
    <property type="term" value="P:positive regulation of ERK1 and ERK2 cascade"/>
    <property type="evidence" value="ECO:0007669"/>
    <property type="project" value="TreeGrafter"/>
</dbReference>
<evidence type="ECO:0000313" key="3">
    <source>
        <dbReference type="Ensembl" id="ENSFHEP00000027563.1"/>
    </source>
</evidence>
<dbReference type="SMART" id="SM00409">
    <property type="entry name" value="IG"/>
    <property type="match status" value="1"/>
</dbReference>
<dbReference type="STRING" id="8078.ENSFHEP00000027563"/>
<dbReference type="InterPro" id="IPR007110">
    <property type="entry name" value="Ig-like_dom"/>
</dbReference>
<proteinExistence type="predicted"/>
<sequence length="140" mass="15860">VGDFSGSFPKPKMHFVALYLYLFIRGEGVHIYHRAGDDAVLSCKRPSSSLSCSTVDWFYTRAENMERQHEVHGGKVQSSARAARLRLDNKCSLIINTITAEDAGRYTCQLWDGGRFDTDVYLNMMSTSEHQQQNIHLPVC</sequence>
<feature type="domain" description="Ig-like" evidence="2">
    <location>
        <begin position="11"/>
        <end position="110"/>
    </location>
</feature>
<keyword evidence="1" id="KW-0393">Immunoglobulin domain</keyword>
<dbReference type="PROSITE" id="PS50835">
    <property type="entry name" value="IG_LIKE"/>
    <property type="match status" value="1"/>
</dbReference>
<dbReference type="GO" id="GO:0042289">
    <property type="term" value="F:MHC class II protein binding"/>
    <property type="evidence" value="ECO:0007669"/>
    <property type="project" value="TreeGrafter"/>
</dbReference>
<evidence type="ECO:0000256" key="1">
    <source>
        <dbReference type="ARBA" id="ARBA00023319"/>
    </source>
</evidence>
<protein>
    <recommendedName>
        <fullName evidence="2">Ig-like domain-containing protein</fullName>
    </recommendedName>
</protein>
<evidence type="ECO:0000313" key="4">
    <source>
        <dbReference type="Proteomes" id="UP000265000"/>
    </source>
</evidence>
<reference evidence="3" key="2">
    <citation type="submission" date="2025-09" db="UniProtKB">
        <authorList>
            <consortium name="Ensembl"/>
        </authorList>
    </citation>
    <scope>IDENTIFICATION</scope>
</reference>
<evidence type="ECO:0000259" key="2">
    <source>
        <dbReference type="PROSITE" id="PS50835"/>
    </source>
</evidence>
<dbReference type="Pfam" id="PF00047">
    <property type="entry name" value="ig"/>
    <property type="match status" value="1"/>
</dbReference>
<organism evidence="3 4">
    <name type="scientific">Fundulus heteroclitus</name>
    <name type="common">Killifish</name>
    <name type="synonym">Mummichog</name>
    <dbReference type="NCBI Taxonomy" id="8078"/>
    <lineage>
        <taxon>Eukaryota</taxon>
        <taxon>Metazoa</taxon>
        <taxon>Chordata</taxon>
        <taxon>Craniata</taxon>
        <taxon>Vertebrata</taxon>
        <taxon>Euteleostomi</taxon>
        <taxon>Actinopterygii</taxon>
        <taxon>Neopterygii</taxon>
        <taxon>Teleostei</taxon>
        <taxon>Neoteleostei</taxon>
        <taxon>Acanthomorphata</taxon>
        <taxon>Ovalentaria</taxon>
        <taxon>Atherinomorphae</taxon>
        <taxon>Cyprinodontiformes</taxon>
        <taxon>Fundulidae</taxon>
        <taxon>Fundulus</taxon>
    </lineage>
</organism>
<dbReference type="InterPro" id="IPR013783">
    <property type="entry name" value="Ig-like_fold"/>
</dbReference>
<name>A0A3Q2QJ38_FUNHE</name>
<accession>A0A3Q2QJ38</accession>
<dbReference type="GO" id="GO:1990782">
    <property type="term" value="F:protein tyrosine kinase binding"/>
    <property type="evidence" value="ECO:0007669"/>
    <property type="project" value="TreeGrafter"/>
</dbReference>
<reference evidence="3" key="1">
    <citation type="submission" date="2025-08" db="UniProtKB">
        <authorList>
            <consortium name="Ensembl"/>
        </authorList>
    </citation>
    <scope>IDENTIFICATION</scope>
</reference>
<dbReference type="GO" id="GO:0042110">
    <property type="term" value="P:T cell activation"/>
    <property type="evidence" value="ECO:0007669"/>
    <property type="project" value="TreeGrafter"/>
</dbReference>
<dbReference type="Ensembl" id="ENSFHET00000016451.1">
    <property type="protein sequence ID" value="ENSFHEP00000027563.1"/>
    <property type="gene ID" value="ENSFHEG00000011120.1"/>
</dbReference>
<dbReference type="InterPro" id="IPR003599">
    <property type="entry name" value="Ig_sub"/>
</dbReference>